<accession>A0A8D0VBH5</accession>
<organism evidence="2 3">
    <name type="scientific">Sus scrofa</name>
    <name type="common">Pig</name>
    <dbReference type="NCBI Taxonomy" id="9823"/>
    <lineage>
        <taxon>Eukaryota</taxon>
        <taxon>Metazoa</taxon>
        <taxon>Chordata</taxon>
        <taxon>Craniata</taxon>
        <taxon>Vertebrata</taxon>
        <taxon>Euteleostomi</taxon>
        <taxon>Mammalia</taxon>
        <taxon>Eutheria</taxon>
        <taxon>Laurasiatheria</taxon>
        <taxon>Artiodactyla</taxon>
        <taxon>Suina</taxon>
        <taxon>Suidae</taxon>
        <taxon>Sus</taxon>
    </lineage>
</organism>
<evidence type="ECO:0000313" key="2">
    <source>
        <dbReference type="Ensembl" id="ENSSSCP00030003588.1"/>
    </source>
</evidence>
<keyword evidence="1" id="KW-0472">Membrane</keyword>
<dbReference type="Proteomes" id="UP000694570">
    <property type="component" value="Unplaced"/>
</dbReference>
<proteinExistence type="predicted"/>
<reference evidence="2" key="1">
    <citation type="submission" date="2025-08" db="UniProtKB">
        <authorList>
            <consortium name="Ensembl"/>
        </authorList>
    </citation>
    <scope>IDENTIFICATION</scope>
</reference>
<evidence type="ECO:0000313" key="3">
    <source>
        <dbReference type="Proteomes" id="UP000694570"/>
    </source>
</evidence>
<feature type="transmembrane region" description="Helical" evidence="1">
    <location>
        <begin position="48"/>
        <end position="68"/>
    </location>
</feature>
<dbReference type="AlphaFoldDB" id="A0A8D0VBH5"/>
<sequence length="115" mass="13541">MPKSGIARSISSSIFSSLRHFHTIFHSGCINVHSHQQYKRVSFYPRPLWHLLFIDFLMMAIVTGVKWYLTIVLIFFYIIISDIEHLFMWFLAICMSSLEKGLFRLSAVFFDWVGC</sequence>
<keyword evidence="1" id="KW-0812">Transmembrane</keyword>
<evidence type="ECO:0000256" key="1">
    <source>
        <dbReference type="SAM" id="Phobius"/>
    </source>
</evidence>
<keyword evidence="1" id="KW-1133">Transmembrane helix</keyword>
<name>A0A8D0VBH5_PIG</name>
<dbReference type="Ensembl" id="ENSSSCT00030008181.1">
    <property type="protein sequence ID" value="ENSSSCP00030003588.1"/>
    <property type="gene ID" value="ENSSSCG00030006060.1"/>
</dbReference>
<protein>
    <submittedName>
        <fullName evidence="2">Uncharacterized protein</fullName>
    </submittedName>
</protein>